<protein>
    <submittedName>
        <fullName evidence="1">Uncharacterized protein</fullName>
    </submittedName>
</protein>
<gene>
    <name evidence="1" type="ORF">D0Y65_008633</name>
</gene>
<evidence type="ECO:0000313" key="2">
    <source>
        <dbReference type="Proteomes" id="UP000289340"/>
    </source>
</evidence>
<keyword evidence="2" id="KW-1185">Reference proteome</keyword>
<name>A0A445KVH7_GLYSO</name>
<organism evidence="1 2">
    <name type="scientific">Glycine soja</name>
    <name type="common">Wild soybean</name>
    <dbReference type="NCBI Taxonomy" id="3848"/>
    <lineage>
        <taxon>Eukaryota</taxon>
        <taxon>Viridiplantae</taxon>
        <taxon>Streptophyta</taxon>
        <taxon>Embryophyta</taxon>
        <taxon>Tracheophyta</taxon>
        <taxon>Spermatophyta</taxon>
        <taxon>Magnoliopsida</taxon>
        <taxon>eudicotyledons</taxon>
        <taxon>Gunneridae</taxon>
        <taxon>Pentapetalae</taxon>
        <taxon>rosids</taxon>
        <taxon>fabids</taxon>
        <taxon>Fabales</taxon>
        <taxon>Fabaceae</taxon>
        <taxon>Papilionoideae</taxon>
        <taxon>50 kb inversion clade</taxon>
        <taxon>NPAAA clade</taxon>
        <taxon>indigoferoid/millettioid clade</taxon>
        <taxon>Phaseoleae</taxon>
        <taxon>Glycine</taxon>
        <taxon>Glycine subgen. Soja</taxon>
    </lineage>
</organism>
<evidence type="ECO:0000313" key="1">
    <source>
        <dbReference type="EMBL" id="RZC14793.1"/>
    </source>
</evidence>
<accession>A0A445KVH7</accession>
<sequence>MCFPYNGNHSSPAKYINIVLANNIKCIEPCLTKLERLGNQKENGKLRFVASD</sequence>
<dbReference type="Proteomes" id="UP000289340">
    <property type="component" value="Chromosome 4"/>
</dbReference>
<dbReference type="AlphaFoldDB" id="A0A445KVH7"/>
<proteinExistence type="predicted"/>
<dbReference type="EMBL" id="QZWG01000004">
    <property type="protein sequence ID" value="RZC14793.1"/>
    <property type="molecule type" value="Genomic_DNA"/>
</dbReference>
<comment type="caution">
    <text evidence="1">The sequence shown here is derived from an EMBL/GenBank/DDBJ whole genome shotgun (WGS) entry which is preliminary data.</text>
</comment>
<reference evidence="1 2" key="1">
    <citation type="submission" date="2018-09" db="EMBL/GenBank/DDBJ databases">
        <title>A high-quality reference genome of wild soybean provides a powerful tool to mine soybean genomes.</title>
        <authorList>
            <person name="Xie M."/>
            <person name="Chung C.Y.L."/>
            <person name="Li M.-W."/>
            <person name="Wong F.-L."/>
            <person name="Chan T.-F."/>
            <person name="Lam H.-M."/>
        </authorList>
    </citation>
    <scope>NUCLEOTIDE SEQUENCE [LARGE SCALE GENOMIC DNA]</scope>
    <source>
        <strain evidence="2">cv. W05</strain>
        <tissue evidence="1">Hypocotyl of etiolated seedlings</tissue>
    </source>
</reference>